<dbReference type="RefSeq" id="XP_067716440.1">
    <property type="nucleotide sequence ID" value="XM_067860339.1"/>
</dbReference>
<feature type="transmembrane region" description="Helical" evidence="1">
    <location>
        <begin position="607"/>
        <end position="627"/>
    </location>
</feature>
<feature type="transmembrane region" description="Helical" evidence="1">
    <location>
        <begin position="300"/>
        <end position="318"/>
    </location>
</feature>
<gene>
    <name evidence="2" type="ORF">BcabD6B2_38060</name>
</gene>
<dbReference type="EMBL" id="BPLF01000003">
    <property type="protein sequence ID" value="GIX64371.1"/>
    <property type="molecule type" value="Genomic_DNA"/>
</dbReference>
<accession>A0AAV4LWZ8</accession>
<feature type="transmembrane region" description="Helical" evidence="1">
    <location>
        <begin position="368"/>
        <end position="387"/>
    </location>
</feature>
<feature type="transmembrane region" description="Helical" evidence="1">
    <location>
        <begin position="325"/>
        <end position="348"/>
    </location>
</feature>
<reference evidence="2 3" key="1">
    <citation type="submission" date="2021-06" db="EMBL/GenBank/DDBJ databases">
        <title>Genome sequence of Babesia caballi.</title>
        <authorList>
            <person name="Yamagishi J."/>
            <person name="Kidaka T."/>
            <person name="Ochi A."/>
        </authorList>
    </citation>
    <scope>NUCLEOTIDE SEQUENCE [LARGE SCALE GENOMIC DNA]</scope>
    <source>
        <strain evidence="2">USDA-D6B2</strain>
    </source>
</reference>
<organism evidence="2 3">
    <name type="scientific">Babesia caballi</name>
    <dbReference type="NCBI Taxonomy" id="5871"/>
    <lineage>
        <taxon>Eukaryota</taxon>
        <taxon>Sar</taxon>
        <taxon>Alveolata</taxon>
        <taxon>Apicomplexa</taxon>
        <taxon>Aconoidasida</taxon>
        <taxon>Piroplasmida</taxon>
        <taxon>Babesiidae</taxon>
        <taxon>Babesia</taxon>
    </lineage>
</organism>
<name>A0AAV4LWZ8_BABCB</name>
<proteinExistence type="predicted"/>
<keyword evidence="1" id="KW-1133">Transmembrane helix</keyword>
<evidence type="ECO:0000256" key="1">
    <source>
        <dbReference type="SAM" id="Phobius"/>
    </source>
</evidence>
<dbReference type="GeneID" id="94195852"/>
<feature type="transmembrane region" description="Helical" evidence="1">
    <location>
        <begin position="408"/>
        <end position="426"/>
    </location>
</feature>
<protein>
    <submittedName>
        <fullName evidence="2">Membrane protein, putative</fullName>
    </submittedName>
</protein>
<evidence type="ECO:0000313" key="3">
    <source>
        <dbReference type="Proteomes" id="UP001497744"/>
    </source>
</evidence>
<sequence>MHGNRYYWIKSVWKQLAELAQSQNMIDKAGLIHELASSTAVDQNLKLIEEVEDCVLSPSSARLCEIQVAGDAKLRRPFDPYNAKIFLDVNHVKQDDDGGGVSALLNIGNQPIVGGIKRDLTIFVNGVRLGRLPQVVDIGTMMNEQMKNSRKTDCMVLSTLNEESGNSSFHIIHFVDGRPKSDEILTISCSPENAKFVKLEEFDHVGVINEIDFSNRIPTFTINRGMGGEMHLLITASSLPVLNLSIMKKDVEVMLDGARIRTDEYKVLMLGEESVIHLQDRYMTKKIVITSRNSIEHTPWSYVLWCIYICGYLSFGGLSQFMESLVAYQLATLLLGLPYPFSPGSIFVRPLLLFFKDATTTRQFGDMLLLSMVGFFLLLALALCFCLPKSVLICLRSQIAKNSASISVCFNSVLGLMAILHVMVFSNKRGHVYILGRAIHHKAFKLSSVTAQTCWCGICIWVLIKTIRRLVGEKNIPYSQMPDFSRKLTAALVGRTGYNYFIEDKKVYKVNFTESDTRDRTGKHGSDEKEVEVVKVASVPMSAYYRDTDVTFRSLRRDFKGFEDITMACFVKLKDLELVSLMKEKVKVWLSLRDPSTRSVNKGDTAALIRIASTTFDCCFVFVALLSSDLWRPSLTLSLFYLLLKLSIFCVGVMARYKGLSTGWSRADNPGGVSLYKLCKSDELFQALLNKCGSAVAFLLYFVLLGVCQEPIGSAAIHVLKYFLIGWAFDIKLSKSHIRKFVEGFSAVRKKGLSVYFYAVAMYRFWRLQLLPRLIVFIKKCIYFRWLKNPEEGDEGSWLTQSYTNVVPIKVWLLDLSVLDVFKFIYRPETPRMRLKSTVIHPSVNIRFGDLSPSYTVNGVDLSTVPQSSTHELSVIKDGNIDFGSKIKLPTHNRLSLPDESLTQETIGTCGPKNEAFTFTNEYENTENVASNIMSMKSATEGRIDCVGDFGHMKPSAFGYERLFGVVEWRPQKQSESKFSFKRPLYTSYSGNDKKVHLYINVGSLNLVPLARPPKIVPSVTYDKQRNLLTIVTPFIRTKDKYTVRCLSRGDAVVASTSVICRVSCVDGGTLAFGLVEKMNHESSMCVYDAESGKSCIMQKEDIAFDMNSNTEQVILYNSEFTEGQEYVVSYESALHEANLIFIYTGCSHEVFKEIAVPVDISVRGLYDFVIQDKTASSQRICAVTIDPTAEDTYCFGMKSAIVNTVENVNLNYPGIGRARFTENTFYFQDSMDEKLPLSTSKSKSRSLSVKNCKYILGDNMSFLVPITVVGRLRSITGEDVFRVIPHYNILAYELINRIDDLKIAMQFLRSQLQKLNADKMDHEEFLSPTEVAKTEGDTGVTTETLHKSLGCSTHIDNERNPETVFEEVIAALFPEETLQEFETQEKHGLKYLGKPFLPLLRIILTFCTHQLEEALCILFRQDELTRDVALRTEMQKFDTMTGQGMMIEDVTESLNNVEEYNYFLPFPFILKAEEIYARVNVDREARFTKSITPFLICVLESTNGDIFQIVSVMRGKHRYVGDLRTVRCSDVGVEVVVKFVTMLLADEEEGVQYEAYVYGPESRLVVEELPSDGVEEGVDGGEEGVQRIAVNDGLELVSGGEVIGKCGPGRYAERFEILTAGISIGTAEKAREVGGFFGTSVVMVAVRAISLTYCGRRGYFVTVQREIEETAAHLFEVTGNIEEEDFNGFGDSSDQVS</sequence>
<keyword evidence="1" id="KW-0812">Transmembrane</keyword>
<comment type="caution">
    <text evidence="2">The sequence shown here is derived from an EMBL/GenBank/DDBJ whole genome shotgun (WGS) entry which is preliminary data.</text>
</comment>
<feature type="transmembrane region" description="Helical" evidence="1">
    <location>
        <begin position="639"/>
        <end position="657"/>
    </location>
</feature>
<dbReference type="Proteomes" id="UP001497744">
    <property type="component" value="Unassembled WGS sequence"/>
</dbReference>
<evidence type="ECO:0000313" key="2">
    <source>
        <dbReference type="EMBL" id="GIX64371.1"/>
    </source>
</evidence>
<keyword evidence="1" id="KW-0472">Membrane</keyword>
<keyword evidence="3" id="KW-1185">Reference proteome</keyword>